<dbReference type="Proteomes" id="UP000295709">
    <property type="component" value="Unassembled WGS sequence"/>
</dbReference>
<dbReference type="PROSITE" id="PS51257">
    <property type="entry name" value="PROKAR_LIPOPROTEIN"/>
    <property type="match status" value="1"/>
</dbReference>
<proteinExistence type="predicted"/>
<dbReference type="Proteomes" id="UP000269375">
    <property type="component" value="Unassembled WGS sequence"/>
</dbReference>
<evidence type="ECO:0000256" key="1">
    <source>
        <dbReference type="SAM" id="SignalP"/>
    </source>
</evidence>
<evidence type="ECO:0000313" key="3">
    <source>
        <dbReference type="EMBL" id="TDX95080.1"/>
    </source>
</evidence>
<dbReference type="RefSeq" id="WP_123261689.1">
    <property type="nucleotide sequence ID" value="NZ_RJTX01000001.1"/>
</dbReference>
<sequence length="258" mass="27847">MKNFKLQWFVIIALFFTSCNNENSTTEDFTNQTSTTATTTFSKASSNPHSQVGVLHNEFMNMMHNNPNISSQDEVVSTSMAFFQANGYNTSLLSFDKMKQVANESMNSQFTADKINELATRFGFSGAYKAELYKLAAFFNADNYASTSDIINKLDDLEAQFLNAQLPDHEKDQLLLTIAVTKASMNYWIAYYPNDLPGQSSASKAKWFSRVFGGAVADAFGALIGGAVGTVGGPVGTVVGAAVGAAAASGGIQFAIEY</sequence>
<feature type="chain" id="PRO_5018278221" description="Glycine zipper family protein" evidence="1">
    <location>
        <begin position="22"/>
        <end position="258"/>
    </location>
</feature>
<evidence type="ECO:0000313" key="2">
    <source>
        <dbReference type="EMBL" id="ROH99984.1"/>
    </source>
</evidence>
<protein>
    <recommendedName>
        <fullName evidence="6">Glycine zipper family protein</fullName>
    </recommendedName>
</protein>
<keyword evidence="1" id="KW-0732">Signal</keyword>
<gene>
    <name evidence="3" type="ORF">BCF50_0856</name>
    <name evidence="2" type="ORF">EGI05_03590</name>
</gene>
<dbReference type="AlphaFoldDB" id="A0A3N0W4S7"/>
<evidence type="ECO:0000313" key="4">
    <source>
        <dbReference type="Proteomes" id="UP000269375"/>
    </source>
</evidence>
<accession>A0A3N0W4S7</accession>
<evidence type="ECO:0000313" key="5">
    <source>
        <dbReference type="Proteomes" id="UP000295709"/>
    </source>
</evidence>
<name>A0A3N0W4S7_9FLAO</name>
<reference evidence="4" key="1">
    <citation type="submission" date="2018-11" db="EMBL/GenBank/DDBJ databases">
        <title>Proposal to divide the Flavobacteriaceae and reorganize its genera based on Amino Acid Identity values calculated from whole genome sequences.</title>
        <authorList>
            <person name="Nicholson A.C."/>
            <person name="Gulvik C.A."/>
            <person name="Whitney A.M."/>
            <person name="Humrighouse B.W."/>
            <person name="Bell M."/>
            <person name="Holmes B."/>
            <person name="Steigerwalt A."/>
            <person name="Villarma A."/>
            <person name="Sheth M."/>
            <person name="Batra D."/>
            <person name="Pryor J."/>
            <person name="Bernardet J.-F."/>
            <person name="Hugo C."/>
            <person name="Kampfer P."/>
            <person name="Newman J."/>
            <person name="Mcquiston J.R."/>
        </authorList>
    </citation>
    <scope>NUCLEOTIDE SEQUENCE [LARGE SCALE GENOMIC DNA]</scope>
    <source>
        <strain evidence="4">DSM 15235</strain>
    </source>
</reference>
<evidence type="ECO:0008006" key="6">
    <source>
        <dbReference type="Google" id="ProtNLM"/>
    </source>
</evidence>
<comment type="caution">
    <text evidence="2">The sequence shown here is derived from an EMBL/GenBank/DDBJ whole genome shotgun (WGS) entry which is preliminary data.</text>
</comment>
<organism evidence="2 4">
    <name type="scientific">Chryseobacterium daecheongense</name>
    <dbReference type="NCBI Taxonomy" id="192389"/>
    <lineage>
        <taxon>Bacteria</taxon>
        <taxon>Pseudomonadati</taxon>
        <taxon>Bacteroidota</taxon>
        <taxon>Flavobacteriia</taxon>
        <taxon>Flavobacteriales</taxon>
        <taxon>Weeksellaceae</taxon>
        <taxon>Chryseobacterium group</taxon>
        <taxon>Chryseobacterium</taxon>
    </lineage>
</organism>
<dbReference type="EMBL" id="RJTX01000001">
    <property type="protein sequence ID" value="ROH99984.1"/>
    <property type="molecule type" value="Genomic_DNA"/>
</dbReference>
<reference evidence="3 5" key="2">
    <citation type="submission" date="2019-03" db="EMBL/GenBank/DDBJ databases">
        <title>Genomic Encyclopedia of Archaeal and Bacterial Type Strains, Phase II (KMG-II): from individual species to whole genera.</title>
        <authorList>
            <person name="Goeker M."/>
        </authorList>
    </citation>
    <scope>NUCLEOTIDE SEQUENCE [LARGE SCALE GENOMIC DNA]</scope>
    <source>
        <strain evidence="3 5">DSM 15235</strain>
    </source>
</reference>
<dbReference type="EMBL" id="SOQW01000001">
    <property type="protein sequence ID" value="TDX95080.1"/>
    <property type="molecule type" value="Genomic_DNA"/>
</dbReference>
<keyword evidence="5" id="KW-1185">Reference proteome</keyword>
<feature type="signal peptide" evidence="1">
    <location>
        <begin position="1"/>
        <end position="21"/>
    </location>
</feature>